<dbReference type="PANTHER" id="PTHR34598">
    <property type="entry name" value="BLL6449 PROTEIN"/>
    <property type="match status" value="1"/>
</dbReference>
<dbReference type="GeneID" id="27695890"/>
<dbReference type="PANTHER" id="PTHR34598:SF3">
    <property type="entry name" value="OXIDOREDUCTASE AN1597"/>
    <property type="match status" value="1"/>
</dbReference>
<gene>
    <name evidence="3" type="ORF">Z519_02962</name>
</gene>
<dbReference type="NCBIfam" id="NF041278">
    <property type="entry name" value="CmcJ_NvfI_EfuI"/>
    <property type="match status" value="1"/>
</dbReference>
<dbReference type="Proteomes" id="UP000053789">
    <property type="component" value="Unassembled WGS sequence"/>
</dbReference>
<organism evidence="3 4">
    <name type="scientific">Cladophialophora bantiana (strain ATCC 10958 / CBS 173.52 / CDC B-1940 / NIH 8579)</name>
    <name type="common">Xylohypha bantiana</name>
    <dbReference type="NCBI Taxonomy" id="1442370"/>
    <lineage>
        <taxon>Eukaryota</taxon>
        <taxon>Fungi</taxon>
        <taxon>Dikarya</taxon>
        <taxon>Ascomycota</taxon>
        <taxon>Pezizomycotina</taxon>
        <taxon>Eurotiomycetes</taxon>
        <taxon>Chaetothyriomycetidae</taxon>
        <taxon>Chaetothyriales</taxon>
        <taxon>Herpotrichiellaceae</taxon>
        <taxon>Cladophialophora</taxon>
    </lineage>
</organism>
<name>A0A0D2GBG4_CLAB1</name>
<proteinExistence type="inferred from homology"/>
<evidence type="ECO:0008006" key="5">
    <source>
        <dbReference type="Google" id="ProtNLM"/>
    </source>
</evidence>
<dbReference type="RefSeq" id="XP_016622566.1">
    <property type="nucleotide sequence ID" value="XM_016760716.1"/>
</dbReference>
<comment type="similarity">
    <text evidence="1">Belongs to the asaB hydroxylase/desaturase family.</text>
</comment>
<dbReference type="EMBL" id="KN846983">
    <property type="protein sequence ID" value="KIW95897.1"/>
    <property type="molecule type" value="Genomic_DNA"/>
</dbReference>
<dbReference type="InterPro" id="IPR044053">
    <property type="entry name" value="AsaB-like"/>
</dbReference>
<protein>
    <recommendedName>
        <fullName evidence="5">Methyltransferase</fullName>
    </recommendedName>
</protein>
<keyword evidence="4" id="KW-1185">Reference proteome</keyword>
<evidence type="ECO:0000313" key="3">
    <source>
        <dbReference type="EMBL" id="KIW95897.1"/>
    </source>
</evidence>
<dbReference type="GO" id="GO:0016491">
    <property type="term" value="F:oxidoreductase activity"/>
    <property type="evidence" value="ECO:0007669"/>
    <property type="project" value="InterPro"/>
</dbReference>
<evidence type="ECO:0000256" key="1">
    <source>
        <dbReference type="ARBA" id="ARBA00023604"/>
    </source>
</evidence>
<dbReference type="VEuPathDB" id="FungiDB:Z519_02962"/>
<sequence length="305" mass="34573">MASAAVQQPGGHSTSFEPLTAQLKGDSVPQPEKHHVHTQLNYYKDPGDGSPPAPTYVGKPETYERPVQPLDVTIHDIRGEERNYTLDKSGFEIYRHASIEKDFLDDDQIRANYYPETEQLLKDATGASRVLIFDHTIRRAQKDQRGSQATSPLRGPVNRVHIDQSYSAAKSRVPHHLPDEADALLKTRYQIINVWRPIKTILKDPLAVAEAHSVPDSDLIGVGLIYPNRQGETYTVRPNPEHKWHYLYGQTPEEVLLIKCFDSKLDGRARRVPHTAFVNPETVNEYSRESIEVRALVFHEDQSAE</sequence>
<dbReference type="OrthoDB" id="412788at2759"/>
<reference evidence="3" key="1">
    <citation type="submission" date="2015-01" db="EMBL/GenBank/DDBJ databases">
        <title>The Genome Sequence of Cladophialophora bantiana CBS 173.52.</title>
        <authorList>
            <consortium name="The Broad Institute Genomics Platform"/>
            <person name="Cuomo C."/>
            <person name="de Hoog S."/>
            <person name="Gorbushina A."/>
            <person name="Stielow B."/>
            <person name="Teixiera M."/>
            <person name="Abouelleil A."/>
            <person name="Chapman S.B."/>
            <person name="Priest M."/>
            <person name="Young S.K."/>
            <person name="Wortman J."/>
            <person name="Nusbaum C."/>
            <person name="Birren B."/>
        </authorList>
    </citation>
    <scope>NUCLEOTIDE SEQUENCE [LARGE SCALE GENOMIC DNA]</scope>
    <source>
        <strain evidence="3">CBS 173.52</strain>
    </source>
</reference>
<accession>A0A0D2GBG4</accession>
<dbReference type="AlphaFoldDB" id="A0A0D2GBG4"/>
<feature type="region of interest" description="Disordered" evidence="2">
    <location>
        <begin position="1"/>
        <end position="64"/>
    </location>
</feature>
<evidence type="ECO:0000313" key="4">
    <source>
        <dbReference type="Proteomes" id="UP000053789"/>
    </source>
</evidence>
<evidence type="ECO:0000256" key="2">
    <source>
        <dbReference type="SAM" id="MobiDB-lite"/>
    </source>
</evidence>
<dbReference type="HOGENOM" id="CLU_042688_2_0_1"/>